<dbReference type="InterPro" id="IPR020578">
    <property type="entry name" value="Aminotrans_V_PyrdxlP_BS"/>
</dbReference>
<dbReference type="Gene3D" id="1.10.260.50">
    <property type="match status" value="1"/>
</dbReference>
<dbReference type="PANTHER" id="PTHR11601">
    <property type="entry name" value="CYSTEINE DESULFURYLASE FAMILY MEMBER"/>
    <property type="match status" value="1"/>
</dbReference>
<dbReference type="Pfam" id="PF00266">
    <property type="entry name" value="Aminotran_5"/>
    <property type="match status" value="1"/>
</dbReference>
<proteinExistence type="inferred from homology"/>
<dbReference type="InterPro" id="IPR016454">
    <property type="entry name" value="Cysteine_dSase"/>
</dbReference>
<dbReference type="InterPro" id="IPR000192">
    <property type="entry name" value="Aminotrans_V_dom"/>
</dbReference>
<reference evidence="13" key="1">
    <citation type="journal article" date="2019" name="Int. J. Syst. Evol. Microbiol.">
        <title>The Global Catalogue of Microorganisms (GCM) 10K type strain sequencing project: providing services to taxonomists for standard genome sequencing and annotation.</title>
        <authorList>
            <consortium name="The Broad Institute Genomics Platform"/>
            <consortium name="The Broad Institute Genome Sequencing Center for Infectious Disease"/>
            <person name="Wu L."/>
            <person name="Ma J."/>
        </authorList>
    </citation>
    <scope>NUCLEOTIDE SEQUENCE [LARGE SCALE GENOMIC DNA]</scope>
    <source>
        <strain evidence="13">TISTR 1571</strain>
    </source>
</reference>
<dbReference type="PROSITE" id="PS00595">
    <property type="entry name" value="AA_TRANSFER_CLASS_5"/>
    <property type="match status" value="1"/>
</dbReference>
<dbReference type="Gene3D" id="3.90.1150.10">
    <property type="entry name" value="Aspartate Aminotransferase, domain 1"/>
    <property type="match status" value="1"/>
</dbReference>
<feature type="domain" description="Aminotransferase class V" evidence="11">
    <location>
        <begin position="4"/>
        <end position="369"/>
    </location>
</feature>
<keyword evidence="6" id="KW-0663">Pyridoxal phosphate</keyword>
<dbReference type="PANTHER" id="PTHR11601:SF34">
    <property type="entry name" value="CYSTEINE DESULFURASE"/>
    <property type="match status" value="1"/>
</dbReference>
<evidence type="ECO:0000256" key="5">
    <source>
        <dbReference type="ARBA" id="ARBA00022723"/>
    </source>
</evidence>
<evidence type="ECO:0000313" key="12">
    <source>
        <dbReference type="EMBL" id="MFD2637603.1"/>
    </source>
</evidence>
<keyword evidence="13" id="KW-1185">Reference proteome</keyword>
<dbReference type="NCBIfam" id="NF002806">
    <property type="entry name" value="PRK02948.1"/>
    <property type="match status" value="1"/>
</dbReference>
<comment type="cofactor">
    <cofactor evidence="1 10">
        <name>pyridoxal 5'-phosphate</name>
        <dbReference type="ChEBI" id="CHEBI:597326"/>
    </cofactor>
</comment>
<organism evidence="12 13">
    <name type="scientific">Piscibacillus salipiscarius</name>
    <dbReference type="NCBI Taxonomy" id="299480"/>
    <lineage>
        <taxon>Bacteria</taxon>
        <taxon>Bacillati</taxon>
        <taxon>Bacillota</taxon>
        <taxon>Bacilli</taxon>
        <taxon>Bacillales</taxon>
        <taxon>Bacillaceae</taxon>
        <taxon>Piscibacillus</taxon>
    </lineage>
</organism>
<evidence type="ECO:0000256" key="6">
    <source>
        <dbReference type="ARBA" id="ARBA00022898"/>
    </source>
</evidence>
<sequence length="384" mass="43040">MNRIYLDHAATTPIHPQVKDTMRKVMEESFGNPSSIHHYGRESRKRLDEARVTMAKSINANYESIIFTSGGTEANNLAIFGLAYANRDKGNHIITTQIEHHAVMHPCEQLEQEGFEVTYLPVDENGVVDIMDVKKALRKDTIFATIMFVNNETGMKQPIQMIGNLLRSRDIPFHTDAVQAYGVEEIDVEELKIDLMTASSHKIYGPKGVGFLYKREGFNIAQRVFGGEQERTWRSGTENTLAIEGFKTAVDVLKKQRLSRVKHYEQLSESLISALDYKKVDYQVNGSLDTDARVPNILNLSFPGMDVEIFLTNLDLSGVAVSSGSACTAGSIDPSHVLKAMYGENSPKLRNSIRFSFGMDNTVEEMEQVADRIELIINRLSSNV</sequence>
<evidence type="ECO:0000256" key="9">
    <source>
        <dbReference type="ARBA" id="ARBA00050776"/>
    </source>
</evidence>
<dbReference type="InterPro" id="IPR015424">
    <property type="entry name" value="PyrdxlP-dep_Trfase"/>
</dbReference>
<keyword evidence="8" id="KW-0411">Iron-sulfur</keyword>
<dbReference type="Proteomes" id="UP001597452">
    <property type="component" value="Unassembled WGS sequence"/>
</dbReference>
<dbReference type="InterPro" id="IPR015422">
    <property type="entry name" value="PyrdxlP-dep_Trfase_small"/>
</dbReference>
<keyword evidence="5" id="KW-0479">Metal-binding</keyword>
<evidence type="ECO:0000256" key="2">
    <source>
        <dbReference type="ARBA" id="ARBA00006490"/>
    </source>
</evidence>
<evidence type="ECO:0000256" key="8">
    <source>
        <dbReference type="ARBA" id="ARBA00023014"/>
    </source>
</evidence>
<comment type="catalytic activity">
    <reaction evidence="9">
        <text>(sulfur carrier)-H + L-cysteine = (sulfur carrier)-SH + L-alanine</text>
        <dbReference type="Rhea" id="RHEA:43892"/>
        <dbReference type="Rhea" id="RHEA-COMP:14737"/>
        <dbReference type="Rhea" id="RHEA-COMP:14739"/>
        <dbReference type="ChEBI" id="CHEBI:29917"/>
        <dbReference type="ChEBI" id="CHEBI:35235"/>
        <dbReference type="ChEBI" id="CHEBI:57972"/>
        <dbReference type="ChEBI" id="CHEBI:64428"/>
        <dbReference type="EC" id="2.8.1.7"/>
    </reaction>
</comment>
<dbReference type="EMBL" id="JBHUMZ010000008">
    <property type="protein sequence ID" value="MFD2637603.1"/>
    <property type="molecule type" value="Genomic_DNA"/>
</dbReference>
<evidence type="ECO:0000313" key="13">
    <source>
        <dbReference type="Proteomes" id="UP001597452"/>
    </source>
</evidence>
<name>A0ABW5Q6U8_9BACI</name>
<evidence type="ECO:0000256" key="1">
    <source>
        <dbReference type="ARBA" id="ARBA00001933"/>
    </source>
</evidence>
<accession>A0ABW5Q6U8</accession>
<evidence type="ECO:0000256" key="7">
    <source>
        <dbReference type="ARBA" id="ARBA00023004"/>
    </source>
</evidence>
<dbReference type="Gene3D" id="3.40.640.10">
    <property type="entry name" value="Type I PLP-dependent aspartate aminotransferase-like (Major domain)"/>
    <property type="match status" value="1"/>
</dbReference>
<evidence type="ECO:0000256" key="3">
    <source>
        <dbReference type="ARBA" id="ARBA00012239"/>
    </source>
</evidence>
<gene>
    <name evidence="12" type="ORF">ACFSW4_01800</name>
</gene>
<keyword evidence="7" id="KW-0408">Iron</keyword>
<dbReference type="RefSeq" id="WP_377327081.1">
    <property type="nucleotide sequence ID" value="NZ_JBHUMZ010000008.1"/>
</dbReference>
<comment type="similarity">
    <text evidence="2">Belongs to the class-V pyridoxal-phosphate-dependent aminotransferase family. NifS/IscS subfamily.</text>
</comment>
<protein>
    <recommendedName>
        <fullName evidence="3">cysteine desulfurase</fullName>
        <ecNumber evidence="3">2.8.1.7</ecNumber>
    </recommendedName>
</protein>
<dbReference type="InterPro" id="IPR015421">
    <property type="entry name" value="PyrdxlP-dep_Trfase_major"/>
</dbReference>
<dbReference type="PIRSF" id="PIRSF005572">
    <property type="entry name" value="NifS"/>
    <property type="match status" value="1"/>
</dbReference>
<comment type="caution">
    <text evidence="12">The sequence shown here is derived from an EMBL/GenBank/DDBJ whole genome shotgun (WGS) entry which is preliminary data.</text>
</comment>
<dbReference type="SUPFAM" id="SSF53383">
    <property type="entry name" value="PLP-dependent transferases"/>
    <property type="match status" value="1"/>
</dbReference>
<evidence type="ECO:0000259" key="11">
    <source>
        <dbReference type="Pfam" id="PF00266"/>
    </source>
</evidence>
<dbReference type="EC" id="2.8.1.7" evidence="3"/>
<keyword evidence="4" id="KW-0808">Transferase</keyword>
<evidence type="ECO:0000256" key="10">
    <source>
        <dbReference type="RuleBase" id="RU004504"/>
    </source>
</evidence>
<evidence type="ECO:0000256" key="4">
    <source>
        <dbReference type="ARBA" id="ARBA00022679"/>
    </source>
</evidence>